<gene>
    <name evidence="1" type="ORF">ERS007741_03180</name>
</gene>
<dbReference type="Proteomes" id="UP000048600">
    <property type="component" value="Unassembled WGS sequence"/>
</dbReference>
<proteinExistence type="predicted"/>
<sequence length="71" mass="7840">MRFAGAVVRNRHQRVELAAQVAQLAMHRCRSPRRCWLGGPFLKLSPFPQLLVLAAVQQGAHLLGIEQPGDA</sequence>
<evidence type="ECO:0000313" key="1">
    <source>
        <dbReference type="EMBL" id="COW80032.1"/>
    </source>
</evidence>
<accession>A0A655FRP0</accession>
<name>A0A655FRP0_MYCTX</name>
<evidence type="ECO:0000313" key="2">
    <source>
        <dbReference type="Proteomes" id="UP000048600"/>
    </source>
</evidence>
<protein>
    <submittedName>
        <fullName evidence="1">Uncharacterized protein</fullName>
    </submittedName>
</protein>
<dbReference type="EMBL" id="CHKL01000448">
    <property type="protein sequence ID" value="COW80032.1"/>
    <property type="molecule type" value="Genomic_DNA"/>
</dbReference>
<reference evidence="1 2" key="1">
    <citation type="submission" date="2015-03" db="EMBL/GenBank/DDBJ databases">
        <authorList>
            <consortium name="Pathogen Informatics"/>
        </authorList>
    </citation>
    <scope>NUCLEOTIDE SEQUENCE [LARGE SCALE GENOMIC DNA]</scope>
    <source>
        <strain evidence="1 2">P00601463</strain>
    </source>
</reference>
<organism evidence="1 2">
    <name type="scientific">Mycobacterium tuberculosis</name>
    <dbReference type="NCBI Taxonomy" id="1773"/>
    <lineage>
        <taxon>Bacteria</taxon>
        <taxon>Bacillati</taxon>
        <taxon>Actinomycetota</taxon>
        <taxon>Actinomycetes</taxon>
        <taxon>Mycobacteriales</taxon>
        <taxon>Mycobacteriaceae</taxon>
        <taxon>Mycobacterium</taxon>
        <taxon>Mycobacterium tuberculosis complex</taxon>
    </lineage>
</organism>
<dbReference type="AlphaFoldDB" id="A0A655FRP0"/>